<name>A0A8H6EP10_9HELO</name>
<dbReference type="Proteomes" id="UP000531561">
    <property type="component" value="Unassembled WGS sequence"/>
</dbReference>
<comment type="caution">
    <text evidence="2">The sequence shown here is derived from an EMBL/GenBank/DDBJ whole genome shotgun (WGS) entry which is preliminary data.</text>
</comment>
<dbReference type="OrthoDB" id="3550258at2759"/>
<dbReference type="EMBL" id="JABFCT010000001">
    <property type="protein sequence ID" value="KAF5879272.1"/>
    <property type="molecule type" value="Genomic_DNA"/>
</dbReference>
<proteinExistence type="predicted"/>
<organism evidence="2 3">
    <name type="scientific">Botrytis fragariae</name>
    <dbReference type="NCBI Taxonomy" id="1964551"/>
    <lineage>
        <taxon>Eukaryota</taxon>
        <taxon>Fungi</taxon>
        <taxon>Dikarya</taxon>
        <taxon>Ascomycota</taxon>
        <taxon>Pezizomycotina</taxon>
        <taxon>Leotiomycetes</taxon>
        <taxon>Helotiales</taxon>
        <taxon>Sclerotiniaceae</taxon>
        <taxon>Botrytis</taxon>
    </lineage>
</organism>
<feature type="region of interest" description="Disordered" evidence="1">
    <location>
        <begin position="111"/>
        <end position="134"/>
    </location>
</feature>
<evidence type="ECO:0000256" key="1">
    <source>
        <dbReference type="SAM" id="MobiDB-lite"/>
    </source>
</evidence>
<sequence length="134" mass="15453">MCQRQWVKFYCGDLRYAEIRCDENPAGQSFETCATRQLTERLRDAMGPMGNPDPGLYRSPGRCIDWGRIPGKVFGHVKDVVFDKFTWIPCSKEWHAANADHLNNFAPNLYHDTASRNSKTRRPGRPQKKLKVKP</sequence>
<gene>
    <name evidence="2" type="ORF">Bfra_006478</name>
</gene>
<protein>
    <submittedName>
        <fullName evidence="2">Uncharacterized protein</fullName>
    </submittedName>
</protein>
<evidence type="ECO:0000313" key="2">
    <source>
        <dbReference type="EMBL" id="KAF5879272.1"/>
    </source>
</evidence>
<dbReference type="AlphaFoldDB" id="A0A8H6EP10"/>
<dbReference type="RefSeq" id="XP_037198216.1">
    <property type="nucleotide sequence ID" value="XM_037336850.1"/>
</dbReference>
<accession>A0A8H6EP10</accession>
<feature type="compositionally biased region" description="Basic residues" evidence="1">
    <location>
        <begin position="118"/>
        <end position="134"/>
    </location>
</feature>
<reference evidence="2 3" key="1">
    <citation type="journal article" date="2020" name="Phytopathology">
        <title>A high-quality genome resource of Botrytis fragariae, a new and rapidly spreading fungal pathogen causing strawberry gray mold in the U.S.A.</title>
        <authorList>
            <person name="Wu Y."/>
            <person name="Saski C.A."/>
            <person name="Schnabel G."/>
            <person name="Xiao S."/>
            <person name="Hu M."/>
        </authorList>
    </citation>
    <scope>NUCLEOTIDE SEQUENCE [LARGE SCALE GENOMIC DNA]</scope>
    <source>
        <strain evidence="2 3">BVB16</strain>
    </source>
</reference>
<evidence type="ECO:0000313" key="3">
    <source>
        <dbReference type="Proteomes" id="UP000531561"/>
    </source>
</evidence>
<keyword evidence="3" id="KW-1185">Reference proteome</keyword>
<dbReference type="GeneID" id="59260542"/>